<dbReference type="EMBL" id="RJAI01000008">
    <property type="protein sequence ID" value="RNF92830.1"/>
    <property type="molecule type" value="Genomic_DNA"/>
</dbReference>
<sequence length="70" mass="7952">MPSSLQESALVCWIVEASSRVNPLPQVLCCPQVRRFPCGSGFTREEAHTVGRHCYDGQRFRGVRACRCRR</sequence>
<protein>
    <submittedName>
        <fullName evidence="1">Uncharacterized protein</fullName>
    </submittedName>
</protein>
<proteinExistence type="predicted"/>
<dbReference type="Proteomes" id="UP000278162">
    <property type="component" value="Unassembled WGS sequence"/>
</dbReference>
<reference evidence="1 2" key="1">
    <citation type="submission" date="2018-10" db="EMBL/GenBank/DDBJ databases">
        <title>An outbreak of IMP-63 producing strain in France.</title>
        <authorList>
            <person name="Bour M."/>
            <person name="Liapis E."/>
            <person name="Plesiat P."/>
        </authorList>
    </citation>
    <scope>NUCLEOTIDE SEQUENCE [LARGE SCALE GENOMIC DNA]</scope>
    <source>
        <strain evidence="1 2">12917</strain>
    </source>
</reference>
<evidence type="ECO:0000313" key="2">
    <source>
        <dbReference type="Proteomes" id="UP000278162"/>
    </source>
</evidence>
<comment type="caution">
    <text evidence="1">The sequence shown here is derived from an EMBL/GenBank/DDBJ whole genome shotgun (WGS) entry which is preliminary data.</text>
</comment>
<dbReference type="AlphaFoldDB" id="A0A3M8TNY7"/>
<evidence type="ECO:0000313" key="1">
    <source>
        <dbReference type="EMBL" id="RNF92830.1"/>
    </source>
</evidence>
<organism evidence="1 2">
    <name type="scientific">Pseudomonas putida</name>
    <name type="common">Arthrobacter siderocapsulatus</name>
    <dbReference type="NCBI Taxonomy" id="303"/>
    <lineage>
        <taxon>Bacteria</taxon>
        <taxon>Pseudomonadati</taxon>
        <taxon>Pseudomonadota</taxon>
        <taxon>Gammaproteobacteria</taxon>
        <taxon>Pseudomonadales</taxon>
        <taxon>Pseudomonadaceae</taxon>
        <taxon>Pseudomonas</taxon>
    </lineage>
</organism>
<name>A0A3M8TNY7_PSEPU</name>
<accession>A0A3M8TNY7</accession>
<gene>
    <name evidence="1" type="ORF">EFK07_05305</name>
</gene>